<dbReference type="STRING" id="337451.A0A443PNQ2"/>
<evidence type="ECO:0000313" key="11">
    <source>
        <dbReference type="EMBL" id="RWR92369.1"/>
    </source>
</evidence>
<evidence type="ECO:0000256" key="2">
    <source>
        <dbReference type="ARBA" id="ARBA00010992"/>
    </source>
</evidence>
<evidence type="ECO:0000256" key="1">
    <source>
        <dbReference type="ARBA" id="ARBA00004141"/>
    </source>
</evidence>
<keyword evidence="6" id="KW-0769">Symport</keyword>
<dbReference type="Gene3D" id="1.20.1250.20">
    <property type="entry name" value="MFS general substrate transporter like domains"/>
    <property type="match status" value="2"/>
</dbReference>
<feature type="transmembrane region" description="Helical" evidence="9">
    <location>
        <begin position="126"/>
        <end position="145"/>
    </location>
</feature>
<dbReference type="Proteomes" id="UP000283530">
    <property type="component" value="Unassembled WGS sequence"/>
</dbReference>
<feature type="transmembrane region" description="Helical" evidence="9">
    <location>
        <begin position="287"/>
        <end position="310"/>
    </location>
</feature>
<evidence type="ECO:0000256" key="3">
    <source>
        <dbReference type="ARBA" id="ARBA00022448"/>
    </source>
</evidence>
<evidence type="ECO:0000313" key="12">
    <source>
        <dbReference type="Proteomes" id="UP000283530"/>
    </source>
</evidence>
<dbReference type="PANTHER" id="PTHR23500:SF460">
    <property type="entry name" value="SUGAR TRANSPORT PROTEIN 11"/>
    <property type="match status" value="1"/>
</dbReference>
<feature type="domain" description="Major facilitator superfamily (MFS) profile" evidence="10">
    <location>
        <begin position="70"/>
        <end position="476"/>
    </location>
</feature>
<dbReference type="PRINTS" id="PR00171">
    <property type="entry name" value="SUGRTRNSPORT"/>
</dbReference>
<dbReference type="InterPro" id="IPR020846">
    <property type="entry name" value="MFS_dom"/>
</dbReference>
<protein>
    <submittedName>
        <fullName evidence="11">Sugar/inositol transporter</fullName>
    </submittedName>
</protein>
<dbReference type="PROSITE" id="PS50850">
    <property type="entry name" value="MFS"/>
    <property type="match status" value="1"/>
</dbReference>
<keyword evidence="5 9" id="KW-0812">Transmembrane</keyword>
<evidence type="ECO:0000256" key="9">
    <source>
        <dbReference type="SAM" id="Phobius"/>
    </source>
</evidence>
<dbReference type="PANTHER" id="PTHR23500">
    <property type="entry name" value="SOLUTE CARRIER FAMILY 2, FACILITATED GLUCOSE TRANSPORTER"/>
    <property type="match status" value="1"/>
</dbReference>
<dbReference type="InterPro" id="IPR044778">
    <property type="entry name" value="MFS_STP/MST-like_plant"/>
</dbReference>
<dbReference type="GO" id="GO:0015293">
    <property type="term" value="F:symporter activity"/>
    <property type="evidence" value="ECO:0007669"/>
    <property type="project" value="UniProtKB-KW"/>
</dbReference>
<keyword evidence="12" id="KW-1185">Reference proteome</keyword>
<dbReference type="GO" id="GO:0016020">
    <property type="term" value="C:membrane"/>
    <property type="evidence" value="ECO:0007669"/>
    <property type="project" value="UniProtKB-SubCell"/>
</dbReference>
<dbReference type="OrthoDB" id="5296287at2759"/>
<organism evidence="11 12">
    <name type="scientific">Cinnamomum micranthum f. kanehirae</name>
    <dbReference type="NCBI Taxonomy" id="337451"/>
    <lineage>
        <taxon>Eukaryota</taxon>
        <taxon>Viridiplantae</taxon>
        <taxon>Streptophyta</taxon>
        <taxon>Embryophyta</taxon>
        <taxon>Tracheophyta</taxon>
        <taxon>Spermatophyta</taxon>
        <taxon>Magnoliopsida</taxon>
        <taxon>Magnoliidae</taxon>
        <taxon>Laurales</taxon>
        <taxon>Lauraceae</taxon>
        <taxon>Cinnamomum</taxon>
    </lineage>
</organism>
<dbReference type="CDD" id="cd17361">
    <property type="entry name" value="MFS_STP"/>
    <property type="match status" value="1"/>
</dbReference>
<keyword evidence="8 9" id="KW-0472">Membrane</keyword>
<accession>A0A443PNQ2</accession>
<feature type="transmembrane region" description="Helical" evidence="9">
    <location>
        <begin position="322"/>
        <end position="342"/>
    </location>
</feature>
<feature type="transmembrane region" description="Helical" evidence="9">
    <location>
        <begin position="354"/>
        <end position="376"/>
    </location>
</feature>
<keyword evidence="7 9" id="KW-1133">Transmembrane helix</keyword>
<dbReference type="SUPFAM" id="SSF103473">
    <property type="entry name" value="MFS general substrate transporter"/>
    <property type="match status" value="1"/>
</dbReference>
<feature type="transmembrane region" description="Helical" evidence="9">
    <location>
        <begin position="202"/>
        <end position="225"/>
    </location>
</feature>
<evidence type="ECO:0000256" key="7">
    <source>
        <dbReference type="ARBA" id="ARBA00022989"/>
    </source>
</evidence>
<comment type="subcellular location">
    <subcellularLocation>
        <location evidence="1">Membrane</location>
        <topology evidence="1">Multi-pass membrane protein</topology>
    </subcellularLocation>
</comment>
<evidence type="ECO:0000256" key="5">
    <source>
        <dbReference type="ARBA" id="ARBA00022692"/>
    </source>
</evidence>
<evidence type="ECO:0000256" key="8">
    <source>
        <dbReference type="ARBA" id="ARBA00023136"/>
    </source>
</evidence>
<dbReference type="InterPro" id="IPR005828">
    <property type="entry name" value="MFS_sugar_transport-like"/>
</dbReference>
<evidence type="ECO:0000256" key="4">
    <source>
        <dbReference type="ARBA" id="ARBA00022597"/>
    </source>
</evidence>
<sequence>MEWPFLPLHNGMTIPSYKGMGFRRFFHHPSDSDFSQVLHIRERIEMAEGSISSHNAREYQGRITKFMLMSCIVASSCGLMFGYELGISGGVTSMNVFLEKFFPSVYRKKQVASSNPDNYCKCDSQLLIFFTSSLYIAGSITSLLTSRVSSVFGRRPTMTLGGAVFLMGAISNGLANKIAFLILGRILLGIGVGFIAQMEGAYGWRISLAFAGVPAIVTTVGTLFLPETPISLLEQGHEEDALAILRTIRGVDNVEEEFSDLFKASEASKQVKHPWRSIVTKKYRPQFVMSILIPFFQQLTGINGIIFYAPVLFQTFGYGGRAFLMSVLPLITALVNVLHSIIRIQSADRDGRSLILYHIGGRMVMFQLAIGVGLPALYATPSSRREGLVVFLILYTILYTWSWGTLGWLIPSEIFQLEIRPVGLSINASVNIFMTGVIAHAFLPALCHLRFFLFFVFAVLIVIMTLFAKYFIPETKDIPIENMSKVWKGHWYWSRFVSNDERWSQKYSSLP</sequence>
<name>A0A443PNQ2_9MAGN</name>
<dbReference type="AlphaFoldDB" id="A0A443PNQ2"/>
<gene>
    <name evidence="11" type="ORF">CKAN_02157900</name>
</gene>
<feature type="transmembrane region" description="Helical" evidence="9">
    <location>
        <begin position="66"/>
        <end position="83"/>
    </location>
</feature>
<keyword evidence="4" id="KW-0762">Sugar transport</keyword>
<feature type="transmembrane region" description="Helical" evidence="9">
    <location>
        <begin position="422"/>
        <end position="443"/>
    </location>
</feature>
<feature type="transmembrane region" description="Helical" evidence="9">
    <location>
        <begin position="449"/>
        <end position="472"/>
    </location>
</feature>
<evidence type="ECO:0000259" key="10">
    <source>
        <dbReference type="PROSITE" id="PS50850"/>
    </source>
</evidence>
<reference evidence="11 12" key="1">
    <citation type="journal article" date="2019" name="Nat. Plants">
        <title>Stout camphor tree genome fills gaps in understanding of flowering plant genome evolution.</title>
        <authorList>
            <person name="Chaw S.M."/>
            <person name="Liu Y.C."/>
            <person name="Wu Y.W."/>
            <person name="Wang H.Y."/>
            <person name="Lin C.I."/>
            <person name="Wu C.S."/>
            <person name="Ke H.M."/>
            <person name="Chang L.Y."/>
            <person name="Hsu C.Y."/>
            <person name="Yang H.T."/>
            <person name="Sudianto E."/>
            <person name="Hsu M.H."/>
            <person name="Wu K.P."/>
            <person name="Wang L.N."/>
            <person name="Leebens-Mack J.H."/>
            <person name="Tsai I.J."/>
        </authorList>
    </citation>
    <scope>NUCLEOTIDE SEQUENCE [LARGE SCALE GENOMIC DNA]</scope>
    <source>
        <strain evidence="12">cv. Chaw 1501</strain>
        <tissue evidence="11">Young leaves</tissue>
    </source>
</reference>
<dbReference type="EMBL" id="QPKB01000009">
    <property type="protein sequence ID" value="RWR92369.1"/>
    <property type="molecule type" value="Genomic_DNA"/>
</dbReference>
<keyword evidence="3" id="KW-0813">Transport</keyword>
<comment type="similarity">
    <text evidence="2">Belongs to the major facilitator superfamily. Sugar transporter (TC 2.A.1.1) family.</text>
</comment>
<dbReference type="InterPro" id="IPR003663">
    <property type="entry name" value="Sugar/inositol_transpt"/>
</dbReference>
<dbReference type="GO" id="GO:0015145">
    <property type="term" value="F:monosaccharide transmembrane transporter activity"/>
    <property type="evidence" value="ECO:0007669"/>
    <property type="project" value="InterPro"/>
</dbReference>
<comment type="caution">
    <text evidence="11">The sequence shown here is derived from an EMBL/GenBank/DDBJ whole genome shotgun (WGS) entry which is preliminary data.</text>
</comment>
<dbReference type="Pfam" id="PF00083">
    <property type="entry name" value="Sugar_tr"/>
    <property type="match status" value="2"/>
</dbReference>
<evidence type="ECO:0000256" key="6">
    <source>
        <dbReference type="ARBA" id="ARBA00022847"/>
    </source>
</evidence>
<proteinExistence type="inferred from homology"/>
<dbReference type="InterPro" id="IPR045262">
    <property type="entry name" value="STP/PLT_plant"/>
</dbReference>
<dbReference type="InterPro" id="IPR036259">
    <property type="entry name" value="MFS_trans_sf"/>
</dbReference>
<feature type="transmembrane region" description="Helical" evidence="9">
    <location>
        <begin position="388"/>
        <end position="410"/>
    </location>
</feature>